<gene>
    <name evidence="2" type="ORF">BSQ44_15670</name>
</gene>
<feature type="region of interest" description="Disordered" evidence="1">
    <location>
        <begin position="1"/>
        <end position="20"/>
    </location>
</feature>
<proteinExistence type="predicted"/>
<sequence length="61" mass="6820">MRDDEKRAAGKPQRSFEDSSGAYLTLGTDLEVRNGLGSRMATFGELFAKADLQLLAKWDKR</sequence>
<evidence type="ECO:0000256" key="1">
    <source>
        <dbReference type="SAM" id="MobiDB-lite"/>
    </source>
</evidence>
<dbReference type="AlphaFoldDB" id="A0A1L3STI2"/>
<dbReference type="Proteomes" id="UP000182840">
    <property type="component" value="Chromosome"/>
</dbReference>
<dbReference type="RefSeq" id="WP_072605806.1">
    <property type="nucleotide sequence ID" value="NZ_CP018171.1"/>
</dbReference>
<keyword evidence="3" id="KW-1185">Reference proteome</keyword>
<evidence type="ECO:0000313" key="2">
    <source>
        <dbReference type="EMBL" id="APH72635.1"/>
    </source>
</evidence>
<dbReference type="EMBL" id="CP018171">
    <property type="protein sequence ID" value="APH72635.1"/>
    <property type="molecule type" value="Genomic_DNA"/>
</dbReference>
<dbReference type="STRING" id="1670800.BSQ44_15670"/>
<protein>
    <submittedName>
        <fullName evidence="2">Uncharacterized protein</fullName>
    </submittedName>
</protein>
<reference evidence="3" key="1">
    <citation type="submission" date="2016-11" db="EMBL/GenBank/DDBJ databases">
        <title>Mesorhizobium oceanicum sp. nov., isolated from deep seawater in South China Sea.</title>
        <authorList>
            <person name="Fu G.-Y."/>
        </authorList>
    </citation>
    <scope>NUCLEOTIDE SEQUENCE [LARGE SCALE GENOMIC DNA]</scope>
    <source>
        <strain evidence="3">B7</strain>
    </source>
</reference>
<evidence type="ECO:0000313" key="3">
    <source>
        <dbReference type="Proteomes" id="UP000182840"/>
    </source>
</evidence>
<accession>A0A1L3STI2</accession>
<dbReference type="KEGG" id="meso:BSQ44_15670"/>
<name>A0A1L3STI2_9HYPH</name>
<organism evidence="2 3">
    <name type="scientific">Aquibium oceanicum</name>
    <dbReference type="NCBI Taxonomy" id="1670800"/>
    <lineage>
        <taxon>Bacteria</taxon>
        <taxon>Pseudomonadati</taxon>
        <taxon>Pseudomonadota</taxon>
        <taxon>Alphaproteobacteria</taxon>
        <taxon>Hyphomicrobiales</taxon>
        <taxon>Phyllobacteriaceae</taxon>
        <taxon>Aquibium</taxon>
    </lineage>
</organism>